<gene>
    <name evidence="2" type="ORF">H9X54_001275</name>
</gene>
<evidence type="ECO:0000256" key="1">
    <source>
        <dbReference type="SAM" id="Phobius"/>
    </source>
</evidence>
<comment type="caution">
    <text evidence="2">The sequence shown here is derived from an EMBL/GenBank/DDBJ whole genome shotgun (WGS) entry which is preliminary data.</text>
</comment>
<evidence type="ECO:0000313" key="2">
    <source>
        <dbReference type="EMBL" id="MBM6497936.1"/>
    </source>
</evidence>
<dbReference type="Proteomes" id="UP000759529">
    <property type="component" value="Unassembled WGS sequence"/>
</dbReference>
<accession>A0ABS2CST1</accession>
<dbReference type="RefSeq" id="WP_187658755.1">
    <property type="nucleotide sequence ID" value="NZ_JACSOD020000323.1"/>
</dbReference>
<keyword evidence="1" id="KW-0472">Membrane</keyword>
<evidence type="ECO:0000313" key="3">
    <source>
        <dbReference type="Proteomes" id="UP000759529"/>
    </source>
</evidence>
<protein>
    <submittedName>
        <fullName evidence="2">Uncharacterized protein</fullName>
    </submittedName>
</protein>
<keyword evidence="1" id="KW-1133">Transmembrane helix</keyword>
<name>A0ABS2CST1_9FLAO</name>
<dbReference type="EMBL" id="JACSOD020000323">
    <property type="protein sequence ID" value="MBM6497936.1"/>
    <property type="molecule type" value="Genomic_DNA"/>
</dbReference>
<organism evidence="2 3">
    <name type="scientific">Flavobacterium macrobrachii</name>
    <dbReference type="NCBI Taxonomy" id="591204"/>
    <lineage>
        <taxon>Bacteria</taxon>
        <taxon>Pseudomonadati</taxon>
        <taxon>Bacteroidota</taxon>
        <taxon>Flavobacteriia</taxon>
        <taxon>Flavobacteriales</taxon>
        <taxon>Flavobacteriaceae</taxon>
        <taxon>Flavobacterium</taxon>
    </lineage>
</organism>
<keyword evidence="3" id="KW-1185">Reference proteome</keyword>
<keyword evidence="1" id="KW-0812">Transmembrane</keyword>
<reference evidence="2 3" key="1">
    <citation type="submission" date="2021-02" db="EMBL/GenBank/DDBJ databases">
        <authorList>
            <person name="Jung H.S."/>
            <person name="Chun B.H."/>
            <person name="Jeon C.O."/>
        </authorList>
    </citation>
    <scope>NUCLEOTIDE SEQUENCE [LARGE SCALE GENOMIC DNA]</scope>
    <source>
        <strain evidence="2 3">LMG 25203</strain>
    </source>
</reference>
<feature type="transmembrane region" description="Helical" evidence="1">
    <location>
        <begin position="6"/>
        <end position="32"/>
    </location>
</feature>
<proteinExistence type="predicted"/>
<feature type="transmembrane region" description="Helical" evidence="1">
    <location>
        <begin position="39"/>
        <end position="59"/>
    </location>
</feature>
<feature type="transmembrane region" description="Helical" evidence="1">
    <location>
        <begin position="96"/>
        <end position="114"/>
    </location>
</feature>
<feature type="transmembrane region" description="Helical" evidence="1">
    <location>
        <begin position="65"/>
        <end position="84"/>
    </location>
</feature>
<sequence length="120" mass="13849">MNWTIILGYVILILIQYFSIQAIPVSLIGGIINKITNNILFSMLVGGLITWFFINLIWLKVYNHNLPLLAFVLSFSFQFIHGNLSNKELAETSKQMIVAEMWSILLIALYVLVLKEFNWI</sequence>